<protein>
    <submittedName>
        <fullName evidence="2">Uncharacterized protein</fullName>
    </submittedName>
</protein>
<keyword evidence="3" id="KW-1185">Reference proteome</keyword>
<keyword evidence="1" id="KW-0472">Membrane</keyword>
<keyword evidence="1" id="KW-1133">Transmembrane helix</keyword>
<dbReference type="AlphaFoldDB" id="A0A8W8I6L7"/>
<name>A0A8W8I6L7_MAGGI</name>
<evidence type="ECO:0000313" key="3">
    <source>
        <dbReference type="Proteomes" id="UP000005408"/>
    </source>
</evidence>
<accession>A0A8W8I6L7</accession>
<sequence length="127" mass="14258">MHLGTVTVVVISNFLSFVVSRCIFFAFLLALYTTSDGRVKEAKQNLETLQFYVSKKEHRYDSNNGYGKHPAGDGRLKATKIEIISMSNSISHTVGFCTHCAQSTRTNSAVCRSRLIRFLPPAIWELL</sequence>
<keyword evidence="1" id="KW-0812">Transmembrane</keyword>
<feature type="transmembrane region" description="Helical" evidence="1">
    <location>
        <begin position="6"/>
        <end position="32"/>
    </location>
</feature>
<proteinExistence type="predicted"/>
<dbReference type="EnsemblMetazoa" id="G12610.1">
    <property type="protein sequence ID" value="G12610.1:cds"/>
    <property type="gene ID" value="G12610"/>
</dbReference>
<evidence type="ECO:0000256" key="1">
    <source>
        <dbReference type="SAM" id="Phobius"/>
    </source>
</evidence>
<organism evidence="2 3">
    <name type="scientific">Magallana gigas</name>
    <name type="common">Pacific oyster</name>
    <name type="synonym">Crassostrea gigas</name>
    <dbReference type="NCBI Taxonomy" id="29159"/>
    <lineage>
        <taxon>Eukaryota</taxon>
        <taxon>Metazoa</taxon>
        <taxon>Spiralia</taxon>
        <taxon>Lophotrochozoa</taxon>
        <taxon>Mollusca</taxon>
        <taxon>Bivalvia</taxon>
        <taxon>Autobranchia</taxon>
        <taxon>Pteriomorphia</taxon>
        <taxon>Ostreida</taxon>
        <taxon>Ostreoidea</taxon>
        <taxon>Ostreidae</taxon>
        <taxon>Magallana</taxon>
    </lineage>
</organism>
<reference evidence="2" key="1">
    <citation type="submission" date="2022-08" db="UniProtKB">
        <authorList>
            <consortium name="EnsemblMetazoa"/>
        </authorList>
    </citation>
    <scope>IDENTIFICATION</scope>
    <source>
        <strain evidence="2">05x7-T-G4-1.051#20</strain>
    </source>
</reference>
<dbReference type="Proteomes" id="UP000005408">
    <property type="component" value="Unassembled WGS sequence"/>
</dbReference>
<evidence type="ECO:0000313" key="2">
    <source>
        <dbReference type="EnsemblMetazoa" id="G12610.1:cds"/>
    </source>
</evidence>